<dbReference type="GO" id="GO:0020037">
    <property type="term" value="F:heme binding"/>
    <property type="evidence" value="ECO:0007669"/>
    <property type="project" value="InterPro"/>
</dbReference>
<comment type="cofactor">
    <cofactor evidence="1 6">
        <name>heme</name>
        <dbReference type="ChEBI" id="CHEBI:30413"/>
    </cofactor>
</comment>
<keyword evidence="4 6" id="KW-0479">Metal-binding</keyword>
<dbReference type="OrthoDB" id="1470350at2759"/>
<reference evidence="7" key="1">
    <citation type="journal article" date="2020" name="Stud. Mycol.">
        <title>101 Dothideomycetes genomes: a test case for predicting lifestyles and emergence of pathogens.</title>
        <authorList>
            <person name="Haridas S."/>
            <person name="Albert R."/>
            <person name="Binder M."/>
            <person name="Bloem J."/>
            <person name="Labutti K."/>
            <person name="Salamov A."/>
            <person name="Andreopoulos B."/>
            <person name="Baker S."/>
            <person name="Barry K."/>
            <person name="Bills G."/>
            <person name="Bluhm B."/>
            <person name="Cannon C."/>
            <person name="Castanera R."/>
            <person name="Culley D."/>
            <person name="Daum C."/>
            <person name="Ezra D."/>
            <person name="Gonzalez J."/>
            <person name="Henrissat B."/>
            <person name="Kuo A."/>
            <person name="Liang C."/>
            <person name="Lipzen A."/>
            <person name="Lutzoni F."/>
            <person name="Magnuson J."/>
            <person name="Mondo S."/>
            <person name="Nolan M."/>
            <person name="Ohm R."/>
            <person name="Pangilinan J."/>
            <person name="Park H.-J."/>
            <person name="Ramirez L."/>
            <person name="Alfaro M."/>
            <person name="Sun H."/>
            <person name="Tritt A."/>
            <person name="Yoshinaga Y."/>
            <person name="Zwiers L.-H."/>
            <person name="Turgeon B."/>
            <person name="Goodwin S."/>
            <person name="Spatafora J."/>
            <person name="Crous P."/>
            <person name="Grigoriev I."/>
        </authorList>
    </citation>
    <scope>NUCLEOTIDE SEQUENCE</scope>
    <source>
        <strain evidence="7">CBS 627.86</strain>
    </source>
</reference>
<dbReference type="InterPro" id="IPR001128">
    <property type="entry name" value="Cyt_P450"/>
</dbReference>
<dbReference type="GO" id="GO:0016705">
    <property type="term" value="F:oxidoreductase activity, acting on paired donors, with incorporation or reduction of molecular oxygen"/>
    <property type="evidence" value="ECO:0007669"/>
    <property type="project" value="InterPro"/>
</dbReference>
<dbReference type="InterPro" id="IPR050529">
    <property type="entry name" value="CYP450_sterol_14alpha_dmase"/>
</dbReference>
<evidence type="ECO:0000256" key="6">
    <source>
        <dbReference type="PIRSR" id="PIRSR602403-1"/>
    </source>
</evidence>
<dbReference type="InterPro" id="IPR036396">
    <property type="entry name" value="Cyt_P450_sf"/>
</dbReference>
<evidence type="ECO:0000256" key="2">
    <source>
        <dbReference type="ARBA" id="ARBA00010617"/>
    </source>
</evidence>
<proteinExistence type="inferred from homology"/>
<keyword evidence="3 6" id="KW-0349">Heme</keyword>
<dbReference type="PANTHER" id="PTHR24304:SF2">
    <property type="entry name" value="24-HYDROXYCHOLESTEROL 7-ALPHA-HYDROXYLASE"/>
    <property type="match status" value="1"/>
</dbReference>
<evidence type="ECO:0000313" key="7">
    <source>
        <dbReference type="EMBL" id="KAF2118164.1"/>
    </source>
</evidence>
<gene>
    <name evidence="7" type="ORF">BDV96DRAFT_643427</name>
</gene>
<protein>
    <submittedName>
        <fullName evidence="7">Cytochrome P450</fullName>
    </submittedName>
</protein>
<dbReference type="InterPro" id="IPR002403">
    <property type="entry name" value="Cyt_P450_E_grp-IV"/>
</dbReference>
<accession>A0A6A5ZGC8</accession>
<name>A0A6A5ZGC8_9PLEO</name>
<dbReference type="SUPFAM" id="SSF48264">
    <property type="entry name" value="Cytochrome P450"/>
    <property type="match status" value="1"/>
</dbReference>
<dbReference type="GO" id="GO:0005506">
    <property type="term" value="F:iron ion binding"/>
    <property type="evidence" value="ECO:0007669"/>
    <property type="project" value="InterPro"/>
</dbReference>
<dbReference type="Gene3D" id="1.10.630.10">
    <property type="entry name" value="Cytochrome P450"/>
    <property type="match status" value="1"/>
</dbReference>
<organism evidence="7 8">
    <name type="scientific">Lophiotrema nucula</name>
    <dbReference type="NCBI Taxonomy" id="690887"/>
    <lineage>
        <taxon>Eukaryota</taxon>
        <taxon>Fungi</taxon>
        <taxon>Dikarya</taxon>
        <taxon>Ascomycota</taxon>
        <taxon>Pezizomycotina</taxon>
        <taxon>Dothideomycetes</taxon>
        <taxon>Pleosporomycetidae</taxon>
        <taxon>Pleosporales</taxon>
        <taxon>Lophiotremataceae</taxon>
        <taxon>Lophiotrema</taxon>
    </lineage>
</organism>
<dbReference type="PANTHER" id="PTHR24304">
    <property type="entry name" value="CYTOCHROME P450 FAMILY 7"/>
    <property type="match status" value="1"/>
</dbReference>
<dbReference type="AlphaFoldDB" id="A0A6A5ZGC8"/>
<keyword evidence="8" id="KW-1185">Reference proteome</keyword>
<dbReference type="GO" id="GO:0008395">
    <property type="term" value="F:steroid hydroxylase activity"/>
    <property type="evidence" value="ECO:0007669"/>
    <property type="project" value="TreeGrafter"/>
</dbReference>
<evidence type="ECO:0000256" key="5">
    <source>
        <dbReference type="ARBA" id="ARBA00023004"/>
    </source>
</evidence>
<dbReference type="EMBL" id="ML977317">
    <property type="protein sequence ID" value="KAF2118164.1"/>
    <property type="molecule type" value="Genomic_DNA"/>
</dbReference>
<dbReference type="Pfam" id="PF00067">
    <property type="entry name" value="p450"/>
    <property type="match status" value="1"/>
</dbReference>
<evidence type="ECO:0000256" key="1">
    <source>
        <dbReference type="ARBA" id="ARBA00001971"/>
    </source>
</evidence>
<evidence type="ECO:0000256" key="4">
    <source>
        <dbReference type="ARBA" id="ARBA00022723"/>
    </source>
</evidence>
<comment type="similarity">
    <text evidence="2">Belongs to the cytochrome P450 family.</text>
</comment>
<sequence>MSRLEDIAPSLSDIPESFAPALRYLGTAIALWTAWYFYTFHLPQIRHSDEPPILPYRIPVVGHAFQMFSSASKLFARGKKQFKGRMFTIVTMGTPMYIVTSAPDVLSAFKMPKDLDFDPVIAQIMGCYGMSREGVEAQSKVGEGGKTFVDRSVEMFKVQLHPGEKLDVLQDVLLKRIDEQLTYEKIEGGMVREDRGEGKVVDMYEWAGTVIIEAQTRAFFDEVIFELCPEIVGQEMIFEEEAWKLSMELPRWAAGKFHSSMDYVRDGLLRYLQLPKEKRKGESWVVTSMLESMEKEGYDANTRAISLFAFYRVVNGNAYKLVFWLITYILFDTSSLLKDLQSEISPAFEPDGSINLDTLFNSCPLLASTCEEALRLTDWSVGMRKVTKDTVLAGKRLRAGRNLFMAYRTMHFDQQAFGTDADSFKPRRFMDNPSLIKSSWYKPFGGATHYCPGRFIARKEIVMFVAILLKRFDLGLPEGSKFPKVDDTLPSGGVQSPLPGQSLHVRVKKA</sequence>
<dbReference type="PRINTS" id="PR00465">
    <property type="entry name" value="EP450IV"/>
</dbReference>
<evidence type="ECO:0000313" key="8">
    <source>
        <dbReference type="Proteomes" id="UP000799770"/>
    </source>
</evidence>
<dbReference type="Proteomes" id="UP000799770">
    <property type="component" value="Unassembled WGS sequence"/>
</dbReference>
<dbReference type="CDD" id="cd11040">
    <property type="entry name" value="CYP7_CYP8-like"/>
    <property type="match status" value="1"/>
</dbReference>
<feature type="binding site" description="axial binding residue" evidence="6">
    <location>
        <position position="451"/>
    </location>
    <ligand>
        <name>heme</name>
        <dbReference type="ChEBI" id="CHEBI:30413"/>
    </ligand>
    <ligandPart>
        <name>Fe</name>
        <dbReference type="ChEBI" id="CHEBI:18248"/>
    </ligandPart>
</feature>
<evidence type="ECO:0000256" key="3">
    <source>
        <dbReference type="ARBA" id="ARBA00022617"/>
    </source>
</evidence>
<keyword evidence="5 6" id="KW-0408">Iron</keyword>